<dbReference type="Proteomes" id="UP000274046">
    <property type="component" value="Unassembled WGS sequence"/>
</dbReference>
<dbReference type="GO" id="GO:0005975">
    <property type="term" value="P:carbohydrate metabolic process"/>
    <property type="evidence" value="ECO:0007669"/>
    <property type="project" value="InterPro"/>
</dbReference>
<dbReference type="OrthoDB" id="9758101at2"/>
<comment type="subunit">
    <text evidence="2">Monomer.</text>
</comment>
<dbReference type="NCBIfam" id="TIGR01180">
    <property type="entry name" value="aman2_put"/>
    <property type="match status" value="1"/>
</dbReference>
<dbReference type="GO" id="GO:0000224">
    <property type="term" value="F:peptide-N4-(N-acetyl-beta-glucosaminyl)asparagine amidase activity"/>
    <property type="evidence" value="ECO:0007669"/>
    <property type="project" value="TreeGrafter"/>
</dbReference>
<feature type="signal peptide" evidence="4">
    <location>
        <begin position="1"/>
        <end position="24"/>
    </location>
</feature>
<dbReference type="PANTHER" id="PTHR12143">
    <property type="entry name" value="PEPTIDE N-GLYCANASE PNGASE -RELATED"/>
    <property type="match status" value="1"/>
</dbReference>
<dbReference type="RefSeq" id="WP_123206314.1">
    <property type="nucleotide sequence ID" value="NZ_RBEE01000023.1"/>
</dbReference>
<dbReference type="SUPFAM" id="SSF48208">
    <property type="entry name" value="Six-hairpin glycosidases"/>
    <property type="match status" value="1"/>
</dbReference>
<evidence type="ECO:0000313" key="7">
    <source>
        <dbReference type="EMBL" id="RNL52511.1"/>
    </source>
</evidence>
<gene>
    <name evidence="7" type="ORF">D7004_13255</name>
</gene>
<dbReference type="Gene3D" id="3.30.2080.10">
    <property type="entry name" value="GH92 mannosidase domain"/>
    <property type="match status" value="1"/>
</dbReference>
<keyword evidence="3" id="KW-0106">Calcium</keyword>
<keyword evidence="4" id="KW-0732">Signal</keyword>
<evidence type="ECO:0000256" key="2">
    <source>
        <dbReference type="ARBA" id="ARBA00011245"/>
    </source>
</evidence>
<dbReference type="Gene3D" id="1.20.1610.10">
    <property type="entry name" value="alpha-1,2-mannosidases domains"/>
    <property type="match status" value="1"/>
</dbReference>
<reference evidence="7 8" key="1">
    <citation type="submission" date="2018-10" db="EMBL/GenBank/DDBJ databases">
        <title>Genome sequencing of Pedobacter jejuensis TNB23.</title>
        <authorList>
            <person name="Cho Y.-J."/>
            <person name="Cho A."/>
            <person name="Kim O.-S."/>
        </authorList>
    </citation>
    <scope>NUCLEOTIDE SEQUENCE [LARGE SCALE GENOMIC DNA]</scope>
    <source>
        <strain evidence="7 8">TNB23</strain>
    </source>
</reference>
<name>A0A3N0BTW7_9SPHI</name>
<evidence type="ECO:0000259" key="6">
    <source>
        <dbReference type="Pfam" id="PF17678"/>
    </source>
</evidence>
<dbReference type="GO" id="GO:0006516">
    <property type="term" value="P:glycoprotein catabolic process"/>
    <property type="evidence" value="ECO:0007669"/>
    <property type="project" value="TreeGrafter"/>
</dbReference>
<dbReference type="EMBL" id="RBEE01000023">
    <property type="protein sequence ID" value="RNL52511.1"/>
    <property type="molecule type" value="Genomic_DNA"/>
</dbReference>
<dbReference type="Pfam" id="PF17678">
    <property type="entry name" value="Glyco_hydro_92N"/>
    <property type="match status" value="1"/>
</dbReference>
<dbReference type="Gene3D" id="1.20.1050.60">
    <property type="entry name" value="alpha-1,2-mannosidase"/>
    <property type="match status" value="1"/>
</dbReference>
<dbReference type="InterPro" id="IPR014718">
    <property type="entry name" value="GH-type_carb-bd"/>
</dbReference>
<dbReference type="InterPro" id="IPR008928">
    <property type="entry name" value="6-hairpin_glycosidase_sf"/>
</dbReference>
<evidence type="ECO:0000256" key="4">
    <source>
        <dbReference type="SAM" id="SignalP"/>
    </source>
</evidence>
<dbReference type="GO" id="GO:0030246">
    <property type="term" value="F:carbohydrate binding"/>
    <property type="evidence" value="ECO:0007669"/>
    <property type="project" value="InterPro"/>
</dbReference>
<dbReference type="InterPro" id="IPR050883">
    <property type="entry name" value="PNGase"/>
</dbReference>
<dbReference type="Pfam" id="PF07971">
    <property type="entry name" value="Glyco_hydro_92"/>
    <property type="match status" value="1"/>
</dbReference>
<evidence type="ECO:0000259" key="5">
    <source>
        <dbReference type="Pfam" id="PF07971"/>
    </source>
</evidence>
<comment type="cofactor">
    <cofactor evidence="1">
        <name>Ca(2+)</name>
        <dbReference type="ChEBI" id="CHEBI:29108"/>
    </cofactor>
</comment>
<feature type="chain" id="PRO_5017931370" evidence="4">
    <location>
        <begin position="25"/>
        <end position="717"/>
    </location>
</feature>
<sequence length="717" mass="80371">MKTEARNLLSFVLIFVLTSAVAKAQSTATYAKYVNTFIGTAPLTDPKILGYELPKGWRSWAGLTFPGTSLPNAMVQLSPMTEYGSGAGYEYEDSVIYGFTHTNKGHWNLCNIPILPMSNPGATFGSKFSHKNESSAPGFYQVYLDDYKVNVSLTSTLRAGYHRYVFKDNTNRQILFDMGKANSRVSTWNIKQDGSNAIEGFQGGENVYFYAIINTKITKLDKTEEGKRTGYAVVHLADGNTEPVELKIGLSFVSTANAKENLLKEIGNKTFKEIRAEATKKWETILSSIQVKGGTEKQKVMLYSCLYRSFLWPALRSDVNGEYTDANRKVVKSDFRYYTEPSLWDTYRNKDVLLGLISPDVTLDVIKSMKDVGDKKGFIPTFFHGDHGASSIAGAYLRGIDNFDIKGTYQILLKNANTPGGARPHIEEYISKGYISDPDVKNPNVETKANAGVSKTLEYAYDDYSVAQIAKKLGDTANYRILMARSKNYKNMFDPSTRFMRGKLADGSWITPFNPQYPYYEYMYREANAWQVSFFAPHDMKGLIALYGGPKGFESKLDSLFTVPWNPNYIARNVETMIGQYCHGNQPDHEAPFAYHFIGKPEKSQKIVDNILNNLYGIGDDGLALSGMDDAGEMSSWYVFSALGLYPFSATDAEYIVTVPLFDEVKWRTNNGKFITIFKPNKGRDMTNIKVNGNDLKGYFVSHDLFKNGGKVEVVTK</sequence>
<feature type="domain" description="Glycosyl hydrolase family 92" evidence="5">
    <location>
        <begin position="257"/>
        <end position="714"/>
    </location>
</feature>
<evidence type="ECO:0000256" key="3">
    <source>
        <dbReference type="ARBA" id="ARBA00022837"/>
    </source>
</evidence>
<accession>A0A3N0BTW7</accession>
<dbReference type="AlphaFoldDB" id="A0A3N0BTW7"/>
<dbReference type="InterPro" id="IPR041371">
    <property type="entry name" value="GH92_N"/>
</dbReference>
<evidence type="ECO:0000256" key="1">
    <source>
        <dbReference type="ARBA" id="ARBA00001913"/>
    </source>
</evidence>
<dbReference type="InterPro" id="IPR012939">
    <property type="entry name" value="Glyco_hydro_92"/>
</dbReference>
<dbReference type="InterPro" id="IPR005887">
    <property type="entry name" value="GH92_a_mannosidase_put"/>
</dbReference>
<dbReference type="GO" id="GO:0005829">
    <property type="term" value="C:cytosol"/>
    <property type="evidence" value="ECO:0007669"/>
    <property type="project" value="TreeGrafter"/>
</dbReference>
<keyword evidence="7" id="KW-0378">Hydrolase</keyword>
<protein>
    <submittedName>
        <fullName evidence="7">Glycoside hydrolase family 92 protein</fullName>
    </submittedName>
</protein>
<proteinExistence type="predicted"/>
<organism evidence="7 8">
    <name type="scientific">Pedobacter jejuensis</name>
    <dbReference type="NCBI Taxonomy" id="1268550"/>
    <lineage>
        <taxon>Bacteria</taxon>
        <taxon>Pseudomonadati</taxon>
        <taxon>Bacteroidota</taxon>
        <taxon>Sphingobacteriia</taxon>
        <taxon>Sphingobacteriales</taxon>
        <taxon>Sphingobacteriaceae</taxon>
        <taxon>Pedobacter</taxon>
    </lineage>
</organism>
<keyword evidence="8" id="KW-1185">Reference proteome</keyword>
<dbReference type="PANTHER" id="PTHR12143:SF43">
    <property type="entry name" value="PUTATIVE-RELATED"/>
    <property type="match status" value="1"/>
</dbReference>
<feature type="domain" description="Glycosyl hydrolase family 92 N-terminal" evidence="6">
    <location>
        <begin position="33"/>
        <end position="251"/>
    </location>
</feature>
<comment type="caution">
    <text evidence="7">The sequence shown here is derived from an EMBL/GenBank/DDBJ whole genome shotgun (WGS) entry which is preliminary data.</text>
</comment>
<evidence type="ECO:0000313" key="8">
    <source>
        <dbReference type="Proteomes" id="UP000274046"/>
    </source>
</evidence>
<dbReference type="Gene3D" id="2.70.98.10">
    <property type="match status" value="1"/>
</dbReference>